<feature type="domain" description="FAD dependent oxidoreductase" evidence="6">
    <location>
        <begin position="39"/>
        <end position="397"/>
    </location>
</feature>
<dbReference type="GO" id="GO:0050660">
    <property type="term" value="F:flavin adenine dinucleotide binding"/>
    <property type="evidence" value="ECO:0007669"/>
    <property type="project" value="InterPro"/>
</dbReference>
<dbReference type="Gene3D" id="3.50.50.60">
    <property type="entry name" value="FAD/NAD(P)-binding domain"/>
    <property type="match status" value="1"/>
</dbReference>
<evidence type="ECO:0000313" key="7">
    <source>
        <dbReference type="EMBL" id="KAK5584104.1"/>
    </source>
</evidence>
<keyword evidence="3" id="KW-0285">Flavoprotein</keyword>
<proteinExistence type="inferred from homology"/>
<dbReference type="GO" id="GO:0008115">
    <property type="term" value="F:sarcosine oxidase activity"/>
    <property type="evidence" value="ECO:0007669"/>
    <property type="project" value="TreeGrafter"/>
</dbReference>
<evidence type="ECO:0000256" key="4">
    <source>
        <dbReference type="ARBA" id="ARBA00022827"/>
    </source>
</evidence>
<dbReference type="InterPro" id="IPR036188">
    <property type="entry name" value="FAD/NAD-bd_sf"/>
</dbReference>
<keyword evidence="4" id="KW-0274">FAD</keyword>
<evidence type="ECO:0000256" key="2">
    <source>
        <dbReference type="ARBA" id="ARBA00010989"/>
    </source>
</evidence>
<dbReference type="InterPro" id="IPR006076">
    <property type="entry name" value="FAD-dep_OxRdtase"/>
</dbReference>
<comment type="cofactor">
    <cofactor evidence="1">
        <name>FAD</name>
        <dbReference type="ChEBI" id="CHEBI:57692"/>
    </cofactor>
</comment>
<dbReference type="SUPFAM" id="SSF54373">
    <property type="entry name" value="FAD-linked reductases, C-terminal domain"/>
    <property type="match status" value="1"/>
</dbReference>
<sequence>MSNQQPYARRIQNIQSHIVNNSCNNNKKNNNNNNELLYDCVVVGGGITGSSACYQMAKEGLKVLMLEQFQEAHDRGSSHGDGRIIRLSYPEDTYVRLAKMAYPEWSEIERLSNTKLIHITGGLDFGVPNAQPLIDLIDSYKRNNIDYQILTKKEAELNFPQFKFHENDLIVFQKDSGVAYASKSIKTIWSLSKRFGAQILDNKKVSRIKVESENLITILCEDQSVYKTKKIVLACGGWVNQLIHNSQLNITLPLEISQETVFYWEPKLNNTIDYTQFSNPVSIYYGESICFYTLPQIDIRGVKIGYHHGGNVLENMESIKLPYKKENYNKVKEFVGSYMPGLNNDKEYHSVVCHYTNTSDLHFIVDKHPRFSNVIIASPCSGHGFKFGPAIGKLISHLVQNKPSPIGSNDEFLLKRFNINFFPKRTSA</sequence>
<comment type="similarity">
    <text evidence="2">Belongs to the MSOX/MTOX family.</text>
</comment>
<comment type="caution">
    <text evidence="7">The sequence shown here is derived from an EMBL/GenBank/DDBJ whole genome shotgun (WGS) entry which is preliminary data.</text>
</comment>
<evidence type="ECO:0000259" key="6">
    <source>
        <dbReference type="Pfam" id="PF01266"/>
    </source>
</evidence>
<reference evidence="7 8" key="1">
    <citation type="submission" date="2023-11" db="EMBL/GenBank/DDBJ databases">
        <title>Dfirmibasis_genome.</title>
        <authorList>
            <person name="Edelbroek B."/>
            <person name="Kjellin J."/>
            <person name="Jerlstrom-Hultqvist J."/>
            <person name="Soderbom F."/>
        </authorList>
    </citation>
    <scope>NUCLEOTIDE SEQUENCE [LARGE SCALE GENOMIC DNA]</scope>
    <source>
        <strain evidence="7 8">TNS-C-14</strain>
    </source>
</reference>
<protein>
    <recommendedName>
        <fullName evidence="6">FAD dependent oxidoreductase domain-containing protein</fullName>
    </recommendedName>
</protein>
<organism evidence="7 8">
    <name type="scientific">Dictyostelium firmibasis</name>
    <dbReference type="NCBI Taxonomy" id="79012"/>
    <lineage>
        <taxon>Eukaryota</taxon>
        <taxon>Amoebozoa</taxon>
        <taxon>Evosea</taxon>
        <taxon>Eumycetozoa</taxon>
        <taxon>Dictyostelia</taxon>
        <taxon>Dictyosteliales</taxon>
        <taxon>Dictyosteliaceae</taxon>
        <taxon>Dictyostelium</taxon>
    </lineage>
</organism>
<dbReference type="EMBL" id="JAVFKY010000001">
    <property type="protein sequence ID" value="KAK5584104.1"/>
    <property type="molecule type" value="Genomic_DNA"/>
</dbReference>
<dbReference type="AlphaFoldDB" id="A0AAN7YT69"/>
<accession>A0AAN7YT69</accession>
<evidence type="ECO:0000313" key="8">
    <source>
        <dbReference type="Proteomes" id="UP001344447"/>
    </source>
</evidence>
<evidence type="ECO:0000256" key="3">
    <source>
        <dbReference type="ARBA" id="ARBA00022630"/>
    </source>
</evidence>
<dbReference type="Pfam" id="PF01266">
    <property type="entry name" value="DAO"/>
    <property type="match status" value="1"/>
</dbReference>
<dbReference type="PANTHER" id="PTHR10961">
    <property type="entry name" value="PEROXISOMAL SARCOSINE OXIDASE"/>
    <property type="match status" value="1"/>
</dbReference>
<evidence type="ECO:0000256" key="1">
    <source>
        <dbReference type="ARBA" id="ARBA00001974"/>
    </source>
</evidence>
<keyword evidence="8" id="KW-1185">Reference proteome</keyword>
<evidence type="ECO:0000256" key="5">
    <source>
        <dbReference type="ARBA" id="ARBA00023002"/>
    </source>
</evidence>
<dbReference type="NCBIfam" id="NF008425">
    <property type="entry name" value="PRK11259.1"/>
    <property type="match status" value="1"/>
</dbReference>
<dbReference type="Gene3D" id="3.30.9.10">
    <property type="entry name" value="D-Amino Acid Oxidase, subunit A, domain 2"/>
    <property type="match status" value="1"/>
</dbReference>
<dbReference type="PANTHER" id="PTHR10961:SF7">
    <property type="entry name" value="FAD DEPENDENT OXIDOREDUCTASE DOMAIN-CONTAINING PROTEIN"/>
    <property type="match status" value="1"/>
</dbReference>
<gene>
    <name evidence="7" type="ORF">RB653_005711</name>
</gene>
<keyword evidence="5" id="KW-0560">Oxidoreductase</keyword>
<dbReference type="SUPFAM" id="SSF51905">
    <property type="entry name" value="FAD/NAD(P)-binding domain"/>
    <property type="match status" value="1"/>
</dbReference>
<dbReference type="InterPro" id="IPR045170">
    <property type="entry name" value="MTOX"/>
</dbReference>
<name>A0AAN7YT69_9MYCE</name>
<dbReference type="Proteomes" id="UP001344447">
    <property type="component" value="Unassembled WGS sequence"/>
</dbReference>